<proteinExistence type="predicted"/>
<evidence type="ECO:0000313" key="1">
    <source>
        <dbReference type="EMBL" id="GAU44900.1"/>
    </source>
</evidence>
<dbReference type="Proteomes" id="UP000242715">
    <property type="component" value="Unassembled WGS sequence"/>
</dbReference>
<protein>
    <submittedName>
        <fullName evidence="1">Uncharacterized protein</fullName>
    </submittedName>
</protein>
<organism evidence="1 2">
    <name type="scientific">Trifolium subterraneum</name>
    <name type="common">Subterranean clover</name>
    <dbReference type="NCBI Taxonomy" id="3900"/>
    <lineage>
        <taxon>Eukaryota</taxon>
        <taxon>Viridiplantae</taxon>
        <taxon>Streptophyta</taxon>
        <taxon>Embryophyta</taxon>
        <taxon>Tracheophyta</taxon>
        <taxon>Spermatophyta</taxon>
        <taxon>Magnoliopsida</taxon>
        <taxon>eudicotyledons</taxon>
        <taxon>Gunneridae</taxon>
        <taxon>Pentapetalae</taxon>
        <taxon>rosids</taxon>
        <taxon>fabids</taxon>
        <taxon>Fabales</taxon>
        <taxon>Fabaceae</taxon>
        <taxon>Papilionoideae</taxon>
        <taxon>50 kb inversion clade</taxon>
        <taxon>NPAAA clade</taxon>
        <taxon>Hologalegina</taxon>
        <taxon>IRL clade</taxon>
        <taxon>Trifolieae</taxon>
        <taxon>Trifolium</taxon>
    </lineage>
</organism>
<keyword evidence="2" id="KW-1185">Reference proteome</keyword>
<gene>
    <name evidence="1" type="ORF">TSUD_137320</name>
</gene>
<dbReference type="EMBL" id="DF974084">
    <property type="protein sequence ID" value="GAU44900.1"/>
    <property type="molecule type" value="Genomic_DNA"/>
</dbReference>
<sequence>MPEMRISNQLREPVLVEVGCIVCSTEVQHLDPAHLVVFVDGRLMEAIQPPMRMRLLANKIHQLGGRGSSKQMFACLWVIMVSLLFSTVLQREKCGIWWVTVKMLVSLLVEVRTAQ</sequence>
<accession>A0A2Z6P6T0</accession>
<dbReference type="AlphaFoldDB" id="A0A2Z6P6T0"/>
<evidence type="ECO:0000313" key="2">
    <source>
        <dbReference type="Proteomes" id="UP000242715"/>
    </source>
</evidence>
<reference evidence="2" key="1">
    <citation type="journal article" date="2017" name="Front. Plant Sci.">
        <title>Climate Clever Clovers: New Paradigm to Reduce the Environmental Footprint of Ruminants by Breeding Low Methanogenic Forages Utilizing Haplotype Variation.</title>
        <authorList>
            <person name="Kaur P."/>
            <person name="Appels R."/>
            <person name="Bayer P.E."/>
            <person name="Keeble-Gagnere G."/>
            <person name="Wang J."/>
            <person name="Hirakawa H."/>
            <person name="Shirasawa K."/>
            <person name="Vercoe P."/>
            <person name="Stefanova K."/>
            <person name="Durmic Z."/>
            <person name="Nichols P."/>
            <person name="Revell C."/>
            <person name="Isobe S.N."/>
            <person name="Edwards D."/>
            <person name="Erskine W."/>
        </authorList>
    </citation>
    <scope>NUCLEOTIDE SEQUENCE [LARGE SCALE GENOMIC DNA]</scope>
    <source>
        <strain evidence="2">cv. Daliak</strain>
    </source>
</reference>
<name>A0A2Z6P6T0_TRISU</name>